<dbReference type="AlphaFoldDB" id="J9GXL4"/>
<reference evidence="1" key="1">
    <citation type="journal article" date="2012" name="PLoS ONE">
        <title>Gene sets for utilization of primary and secondary nutrition supplies in the distal gut of endangered iberian lynx.</title>
        <authorList>
            <person name="Alcaide M."/>
            <person name="Messina E."/>
            <person name="Richter M."/>
            <person name="Bargiela R."/>
            <person name="Peplies J."/>
            <person name="Huws S.A."/>
            <person name="Newbold C.J."/>
            <person name="Golyshin P.N."/>
            <person name="Simon M.A."/>
            <person name="Lopez G."/>
            <person name="Yakimov M.M."/>
            <person name="Ferrer M."/>
        </authorList>
    </citation>
    <scope>NUCLEOTIDE SEQUENCE</scope>
</reference>
<sequence length="37" mass="4304">MPLPAPTIIFLTKNYILLFSERYITFFLKIGVRTAKS</sequence>
<proteinExistence type="predicted"/>
<gene>
    <name evidence="1" type="ORF">EVA_06409</name>
</gene>
<accession>J9GXL4</accession>
<name>J9GXL4_9ZZZZ</name>
<evidence type="ECO:0000313" key="1">
    <source>
        <dbReference type="EMBL" id="EJX05485.1"/>
    </source>
</evidence>
<comment type="caution">
    <text evidence="1">The sequence shown here is derived from an EMBL/GenBank/DDBJ whole genome shotgun (WGS) entry which is preliminary data.</text>
</comment>
<organism evidence="1">
    <name type="scientific">gut metagenome</name>
    <dbReference type="NCBI Taxonomy" id="749906"/>
    <lineage>
        <taxon>unclassified sequences</taxon>
        <taxon>metagenomes</taxon>
        <taxon>organismal metagenomes</taxon>
    </lineage>
</organism>
<protein>
    <submittedName>
        <fullName evidence="1">Uncharacterized protein</fullName>
    </submittedName>
</protein>
<dbReference type="EMBL" id="AMCI01001452">
    <property type="protein sequence ID" value="EJX05485.1"/>
    <property type="molecule type" value="Genomic_DNA"/>
</dbReference>